<organism evidence="2 3">
    <name type="scientific">Aspergillus sclerotioniger CBS 115572</name>
    <dbReference type="NCBI Taxonomy" id="1450535"/>
    <lineage>
        <taxon>Eukaryota</taxon>
        <taxon>Fungi</taxon>
        <taxon>Dikarya</taxon>
        <taxon>Ascomycota</taxon>
        <taxon>Pezizomycotina</taxon>
        <taxon>Eurotiomycetes</taxon>
        <taxon>Eurotiomycetidae</taxon>
        <taxon>Eurotiales</taxon>
        <taxon>Aspergillaceae</taxon>
        <taxon>Aspergillus</taxon>
        <taxon>Aspergillus subgen. Circumdati</taxon>
    </lineage>
</organism>
<dbReference type="AlphaFoldDB" id="A0A317WQE6"/>
<evidence type="ECO:0000256" key="1">
    <source>
        <dbReference type="SAM" id="SignalP"/>
    </source>
</evidence>
<dbReference type="GeneID" id="37110084"/>
<proteinExistence type="predicted"/>
<dbReference type="Proteomes" id="UP000246702">
    <property type="component" value="Unassembled WGS sequence"/>
</dbReference>
<gene>
    <name evidence="2" type="ORF">BO94DRAFT_46162</name>
</gene>
<feature type="signal peptide" evidence="1">
    <location>
        <begin position="1"/>
        <end position="18"/>
    </location>
</feature>
<sequence length="109" mass="11648">MASNSWLSIALFLRKLMGSVLLSTSARGFLQILATKSNATTHPGALPIINTKRCSSSRGAAEAISQLGALLCRQAVSNAYAPHSAIELSSAVVRPAFRTVTRTTHIPWR</sequence>
<protein>
    <recommendedName>
        <fullName evidence="4">Secreted protein</fullName>
    </recommendedName>
</protein>
<accession>A0A317WQE6</accession>
<dbReference type="EMBL" id="MSFK01000012">
    <property type="protein sequence ID" value="PWY88626.1"/>
    <property type="molecule type" value="Genomic_DNA"/>
</dbReference>
<keyword evidence="1" id="KW-0732">Signal</keyword>
<name>A0A317WQE6_9EURO</name>
<evidence type="ECO:0000313" key="2">
    <source>
        <dbReference type="EMBL" id="PWY88626.1"/>
    </source>
</evidence>
<evidence type="ECO:0000313" key="3">
    <source>
        <dbReference type="Proteomes" id="UP000246702"/>
    </source>
</evidence>
<feature type="chain" id="PRO_5016349506" description="Secreted protein" evidence="1">
    <location>
        <begin position="19"/>
        <end position="109"/>
    </location>
</feature>
<dbReference type="RefSeq" id="XP_025467988.1">
    <property type="nucleotide sequence ID" value="XM_025607941.1"/>
</dbReference>
<reference evidence="2 3" key="1">
    <citation type="submission" date="2016-12" db="EMBL/GenBank/DDBJ databases">
        <title>The genomes of Aspergillus section Nigri reveals drivers in fungal speciation.</title>
        <authorList>
            <consortium name="DOE Joint Genome Institute"/>
            <person name="Vesth T.C."/>
            <person name="Nybo J."/>
            <person name="Theobald S."/>
            <person name="Brandl J."/>
            <person name="Frisvad J.C."/>
            <person name="Nielsen K.F."/>
            <person name="Lyhne E.K."/>
            <person name="Kogle M.E."/>
            <person name="Kuo A."/>
            <person name="Riley R."/>
            <person name="Clum A."/>
            <person name="Nolan M."/>
            <person name="Lipzen A."/>
            <person name="Salamov A."/>
            <person name="Henrissat B."/>
            <person name="Wiebenga A."/>
            <person name="De Vries R.P."/>
            <person name="Grigoriev I.V."/>
            <person name="Mortensen U.H."/>
            <person name="Andersen M.R."/>
            <person name="Baker S.E."/>
        </authorList>
    </citation>
    <scope>NUCLEOTIDE SEQUENCE [LARGE SCALE GENOMIC DNA]</scope>
    <source>
        <strain evidence="2 3">CBS 115572</strain>
    </source>
</reference>
<keyword evidence="3" id="KW-1185">Reference proteome</keyword>
<evidence type="ECO:0008006" key="4">
    <source>
        <dbReference type="Google" id="ProtNLM"/>
    </source>
</evidence>
<comment type="caution">
    <text evidence="2">The sequence shown here is derived from an EMBL/GenBank/DDBJ whole genome shotgun (WGS) entry which is preliminary data.</text>
</comment>